<evidence type="ECO:0000313" key="1">
    <source>
        <dbReference type="EMBL" id="RSM86302.1"/>
    </source>
</evidence>
<name>A0A428ZDZ0_KIBAR</name>
<gene>
    <name evidence="1" type="ORF">DMH04_14135</name>
</gene>
<dbReference type="AlphaFoldDB" id="A0A428ZDZ0"/>
<comment type="caution">
    <text evidence="1">The sequence shown here is derived from an EMBL/GenBank/DDBJ whole genome shotgun (WGS) entry which is preliminary data.</text>
</comment>
<evidence type="ECO:0008006" key="3">
    <source>
        <dbReference type="Google" id="ProtNLM"/>
    </source>
</evidence>
<dbReference type="SUPFAM" id="SSF51679">
    <property type="entry name" value="Bacterial luciferase-like"/>
    <property type="match status" value="1"/>
</dbReference>
<sequence>MVDVAAHRVKVGVLLATPTADLGEWLADAAAFDAAGADAIWVSPEPTDLDMPTLTAALATVTHRARLVVALPDASSNVVDTIQRLSRDRLVSNAQESGRWIAVPVPDGRASWRATLVDAAEQGVSGVVVAADPRLLDILRNPHDPDERPDLQLAQG</sequence>
<evidence type="ECO:0000313" key="2">
    <source>
        <dbReference type="Proteomes" id="UP000287547"/>
    </source>
</evidence>
<dbReference type="Proteomes" id="UP000287547">
    <property type="component" value="Unassembled WGS sequence"/>
</dbReference>
<reference evidence="1 2" key="1">
    <citation type="submission" date="2018-05" db="EMBL/GenBank/DDBJ databases">
        <title>Evolution of GPA BGCs.</title>
        <authorList>
            <person name="Waglechner N."/>
            <person name="Wright G.D."/>
        </authorList>
    </citation>
    <scope>NUCLEOTIDE SEQUENCE [LARGE SCALE GENOMIC DNA]</scope>
    <source>
        <strain evidence="1 2">A82846</strain>
    </source>
</reference>
<dbReference type="OrthoDB" id="4231124at2"/>
<dbReference type="Gene3D" id="3.20.20.30">
    <property type="entry name" value="Luciferase-like domain"/>
    <property type="match status" value="1"/>
</dbReference>
<protein>
    <recommendedName>
        <fullName evidence="3">LLM class flavin-dependent oxidoreductase</fullName>
    </recommendedName>
</protein>
<dbReference type="GO" id="GO:0016705">
    <property type="term" value="F:oxidoreductase activity, acting on paired donors, with incorporation or reduction of molecular oxygen"/>
    <property type="evidence" value="ECO:0007669"/>
    <property type="project" value="InterPro"/>
</dbReference>
<proteinExistence type="predicted"/>
<dbReference type="RefSeq" id="WP_037256229.1">
    <property type="nucleotide sequence ID" value="NZ_QHKI01000009.1"/>
</dbReference>
<accession>A0A428ZDZ0</accession>
<organism evidence="1 2">
    <name type="scientific">Kibdelosporangium aridum</name>
    <dbReference type="NCBI Taxonomy" id="2030"/>
    <lineage>
        <taxon>Bacteria</taxon>
        <taxon>Bacillati</taxon>
        <taxon>Actinomycetota</taxon>
        <taxon>Actinomycetes</taxon>
        <taxon>Pseudonocardiales</taxon>
        <taxon>Pseudonocardiaceae</taxon>
        <taxon>Kibdelosporangium</taxon>
    </lineage>
</organism>
<dbReference type="InterPro" id="IPR036661">
    <property type="entry name" value="Luciferase-like_sf"/>
</dbReference>
<dbReference type="EMBL" id="QHKI01000009">
    <property type="protein sequence ID" value="RSM86302.1"/>
    <property type="molecule type" value="Genomic_DNA"/>
</dbReference>